<dbReference type="OrthoDB" id="5584915at2759"/>
<evidence type="ECO:0000259" key="1">
    <source>
        <dbReference type="Pfam" id="PF09820"/>
    </source>
</evidence>
<keyword evidence="3" id="KW-1185">Reference proteome</keyword>
<accession>A0A075B2C7</accession>
<feature type="domain" description="AAA-ATPase-like" evidence="1">
    <location>
        <begin position="9"/>
        <end position="227"/>
    </location>
</feature>
<dbReference type="InterPro" id="IPR027417">
    <property type="entry name" value="P-loop_NTPase"/>
</dbReference>
<dbReference type="PANTHER" id="PTHR34825:SF1">
    <property type="entry name" value="AAA-ATPASE-LIKE DOMAIN-CONTAINING PROTEIN"/>
    <property type="match status" value="1"/>
</dbReference>
<dbReference type="SUPFAM" id="SSF52540">
    <property type="entry name" value="P-loop containing nucleoside triphosphate hydrolases"/>
    <property type="match status" value="1"/>
</dbReference>
<reference evidence="2 3" key="1">
    <citation type="journal article" date="2013" name="Curr. Biol.">
        <title>Shared signatures of parasitism and phylogenomics unite Cryptomycota and microsporidia.</title>
        <authorList>
            <person name="James T.Y."/>
            <person name="Pelin A."/>
            <person name="Bonen L."/>
            <person name="Ahrendt S."/>
            <person name="Sain D."/>
            <person name="Corradi N."/>
            <person name="Stajich J.E."/>
        </authorList>
    </citation>
    <scope>NUCLEOTIDE SEQUENCE [LARGE SCALE GENOMIC DNA]</scope>
    <source>
        <strain evidence="2 3">CSF55</strain>
    </source>
</reference>
<proteinExistence type="predicted"/>
<dbReference type="AlphaFoldDB" id="A0A075B2C7"/>
<name>A0A075B2C7_ROZAC</name>
<dbReference type="InterPro" id="IPR018631">
    <property type="entry name" value="AAA-ATPase-like_dom"/>
</dbReference>
<dbReference type="OMA" id="GECEADD"/>
<dbReference type="HOGENOM" id="CLU_021114_2_0_1"/>
<dbReference type="EMBL" id="KE560467">
    <property type="protein sequence ID" value="EPZ36745.1"/>
    <property type="molecule type" value="Genomic_DNA"/>
</dbReference>
<dbReference type="Pfam" id="PF09820">
    <property type="entry name" value="AAA-ATPase_like"/>
    <property type="match status" value="1"/>
</dbReference>
<evidence type="ECO:0000313" key="2">
    <source>
        <dbReference type="EMBL" id="EPZ36745.1"/>
    </source>
</evidence>
<evidence type="ECO:0000313" key="3">
    <source>
        <dbReference type="Proteomes" id="UP000030755"/>
    </source>
</evidence>
<dbReference type="STRING" id="988480.A0A075B2C7"/>
<gene>
    <name evidence="2" type="ORF">O9G_002356</name>
</gene>
<dbReference type="Proteomes" id="UP000030755">
    <property type="component" value="Unassembled WGS sequence"/>
</dbReference>
<protein>
    <submittedName>
        <fullName evidence="2">AAA-ATPase-like domain-containing protein</fullName>
    </submittedName>
</protein>
<dbReference type="PANTHER" id="PTHR34825">
    <property type="entry name" value="CONSERVED PROTEIN, WITH A WEAK D-GALACTARATE DEHYDRATASE/ALTRONATE HYDROLASE DOMAIN"/>
    <property type="match status" value="1"/>
</dbReference>
<organism evidence="2 3">
    <name type="scientific">Rozella allomycis (strain CSF55)</name>
    <dbReference type="NCBI Taxonomy" id="988480"/>
    <lineage>
        <taxon>Eukaryota</taxon>
        <taxon>Fungi</taxon>
        <taxon>Fungi incertae sedis</taxon>
        <taxon>Cryptomycota</taxon>
        <taxon>Cryptomycota incertae sedis</taxon>
        <taxon>Rozella</taxon>
    </lineage>
</organism>
<sequence length="290" mass="33773">MKSVLVDSSSFEDYRKKSAYYVDKSLFIEEFINSGYKVEVILRPRRFGKSLNLSMLKSFFHIGSDPNLFKDLKIYEKKELMEKYCGKYPVVHLDLKDVVGSSFEECLDLLWKEFKRMVEPHQAVIKSAYPGQDVYGIYKRTSPRPCTGTLSGFLKMVMKILCEYYKQRVIVLVDEYDAPLNNAQKEGFFDQTIDFFWRLFSEALKDNDDVLKNACIMGVFEIRASGLSPQFDNFVVHSYSDMRYSSCFGFTLEEVRQLGLDEGDVEKAMNLYDGFKSLFNNDVAQEWQKI</sequence>